<feature type="domain" description="PhoD-like phosphatase" evidence="2">
    <location>
        <begin position="3"/>
        <end position="109"/>
    </location>
</feature>
<accession>A0A1R1PMA5</accession>
<evidence type="ECO:0000256" key="1">
    <source>
        <dbReference type="SAM" id="MobiDB-lite"/>
    </source>
</evidence>
<evidence type="ECO:0000313" key="3">
    <source>
        <dbReference type="EMBL" id="OMH82101.1"/>
    </source>
</evidence>
<dbReference type="PANTHER" id="PTHR46689">
    <property type="entry name" value="MEMBRANE PROTEIN, PUTATIVE-RELATED"/>
    <property type="match status" value="1"/>
</dbReference>
<dbReference type="AlphaFoldDB" id="A0A1R1PMA5"/>
<dbReference type="Pfam" id="PF19050">
    <property type="entry name" value="PhoD_2"/>
    <property type="match status" value="1"/>
</dbReference>
<keyword evidence="4" id="KW-1185">Reference proteome</keyword>
<dbReference type="GO" id="GO:0016020">
    <property type="term" value="C:membrane"/>
    <property type="evidence" value="ECO:0007669"/>
    <property type="project" value="TreeGrafter"/>
</dbReference>
<gene>
    <name evidence="3" type="ORF">AX774_g4433</name>
</gene>
<dbReference type="OrthoDB" id="2419400at2759"/>
<dbReference type="EMBL" id="LSSK01000739">
    <property type="protein sequence ID" value="OMH82101.1"/>
    <property type="molecule type" value="Genomic_DNA"/>
</dbReference>
<protein>
    <recommendedName>
        <fullName evidence="2">PhoD-like phosphatase domain-containing protein</fullName>
    </recommendedName>
</protein>
<proteinExistence type="predicted"/>
<feature type="compositionally biased region" description="Polar residues" evidence="1">
    <location>
        <begin position="217"/>
        <end position="239"/>
    </location>
</feature>
<dbReference type="PANTHER" id="PTHR46689:SF1">
    <property type="entry name" value="PHOD-LIKE PHOSPHATASE DOMAIN-CONTAINING PROTEIN"/>
    <property type="match status" value="1"/>
</dbReference>
<dbReference type="Proteomes" id="UP000188320">
    <property type="component" value="Unassembled WGS sequence"/>
</dbReference>
<evidence type="ECO:0000313" key="4">
    <source>
        <dbReference type="Proteomes" id="UP000188320"/>
    </source>
</evidence>
<organism evidence="3 4">
    <name type="scientific">Zancudomyces culisetae</name>
    <name type="common">Gut fungus</name>
    <name type="synonym">Smittium culisetae</name>
    <dbReference type="NCBI Taxonomy" id="1213189"/>
    <lineage>
        <taxon>Eukaryota</taxon>
        <taxon>Fungi</taxon>
        <taxon>Fungi incertae sedis</taxon>
        <taxon>Zoopagomycota</taxon>
        <taxon>Kickxellomycotina</taxon>
        <taxon>Harpellomycetes</taxon>
        <taxon>Harpellales</taxon>
        <taxon>Legeriomycetaceae</taxon>
        <taxon>Zancudomyces</taxon>
    </lineage>
</organism>
<dbReference type="InterPro" id="IPR043904">
    <property type="entry name" value="PhoD_2-like"/>
</dbReference>
<comment type="caution">
    <text evidence="3">The sequence shown here is derived from an EMBL/GenBank/DDBJ whole genome shotgun (WGS) entry which is preliminary data.</text>
</comment>
<feature type="region of interest" description="Disordered" evidence="1">
    <location>
        <begin position="166"/>
        <end position="265"/>
    </location>
</feature>
<evidence type="ECO:0000259" key="2">
    <source>
        <dbReference type="Pfam" id="PF19050"/>
    </source>
</evidence>
<feature type="compositionally biased region" description="Low complexity" evidence="1">
    <location>
        <begin position="177"/>
        <end position="202"/>
    </location>
</feature>
<sequence length="265" mass="28371">MCRISFISGHVNTCGAGRFVASYNVTPGYDSDANSYGDFRVMMQFITAAMVDLPPDRLTMKGLYMSGKKATFDQNTVEKLYKLFERDVDGNLPPDGNRKLLARRSFLTIEEELSVANGAYGYDGMVATLIVNIHAETADSGRNVDRIKTVPYRIDVPPLCLNKQGANASTSVGSGRPNSSSPFSYTTTPKTSTSSMSNVLNPVNPPPPVGINLHPAQRNSTPTSTSTAGTRLSASSSHANVAGASDRASLVIDPEKSPSPPPYSR</sequence>
<name>A0A1R1PMA5_ZANCU</name>
<reference evidence="4" key="1">
    <citation type="submission" date="2017-01" db="EMBL/GenBank/DDBJ databases">
        <authorList>
            <person name="Wang Y."/>
            <person name="White M."/>
            <person name="Kvist S."/>
            <person name="Moncalvo J.-M."/>
        </authorList>
    </citation>
    <scope>NUCLEOTIDE SEQUENCE [LARGE SCALE GENOMIC DNA]</scope>
    <source>
        <strain evidence="4">COL-18-3</strain>
    </source>
</reference>